<gene>
    <name evidence="1" type="ORF">FQK01_24220</name>
</gene>
<accession>A0ABD7S345</accession>
<reference evidence="2" key="1">
    <citation type="journal article" date="2020" name="Phytopathology">
        <title>Genomic acquisitions in emerging populations of Xanthomonas vasicola pv. vasculorum infecting corn in the U.S. and Argentina.</title>
        <authorList>
            <person name="Perez-Quintero A.L."/>
        </authorList>
    </citation>
    <scope>NUCLEOTIDE SEQUENCE [LARGE SCALE GENOMIC DNA]</scope>
    <source>
        <strain evidence="2">Xvh-L</strain>
    </source>
</reference>
<organism evidence="1 2">
    <name type="scientific">Xanthomonas vasicola</name>
    <dbReference type="NCBI Taxonomy" id="56459"/>
    <lineage>
        <taxon>Bacteria</taxon>
        <taxon>Pseudomonadati</taxon>
        <taxon>Pseudomonadota</taxon>
        <taxon>Gammaproteobacteria</taxon>
        <taxon>Lysobacterales</taxon>
        <taxon>Lysobacteraceae</taxon>
        <taxon>Xanthomonas</taxon>
    </lineage>
</organism>
<dbReference type="AlphaFoldDB" id="A0ABD7S345"/>
<protein>
    <submittedName>
        <fullName evidence="1">Membrane-fusion protein</fullName>
    </submittedName>
</protein>
<sequence length="22" mass="2566">DIIGERRKLIERVCEPLLSLGR</sequence>
<dbReference type="EMBL" id="VOCK01000165">
    <property type="protein sequence ID" value="TWQ46865.1"/>
    <property type="molecule type" value="Genomic_DNA"/>
</dbReference>
<feature type="non-terminal residue" evidence="1">
    <location>
        <position position="1"/>
    </location>
</feature>
<evidence type="ECO:0000313" key="2">
    <source>
        <dbReference type="Proteomes" id="UP000320455"/>
    </source>
</evidence>
<evidence type="ECO:0000313" key="1">
    <source>
        <dbReference type="EMBL" id="TWQ46865.1"/>
    </source>
</evidence>
<keyword evidence="2" id="KW-1185">Reference proteome</keyword>
<name>A0ABD7S345_XANVA</name>
<dbReference type="Proteomes" id="UP000320455">
    <property type="component" value="Unassembled WGS sequence"/>
</dbReference>
<proteinExistence type="predicted"/>
<comment type="caution">
    <text evidence="1">The sequence shown here is derived from an EMBL/GenBank/DDBJ whole genome shotgun (WGS) entry which is preliminary data.</text>
</comment>